<comment type="caution">
    <text evidence="1">The sequence shown here is derived from an EMBL/GenBank/DDBJ whole genome shotgun (WGS) entry which is preliminary data.</text>
</comment>
<evidence type="ECO:0000313" key="2">
    <source>
        <dbReference type="Proteomes" id="UP001081438"/>
    </source>
</evidence>
<gene>
    <name evidence="1" type="ORF">NW112_09495</name>
</gene>
<evidence type="ECO:0000313" key="1">
    <source>
        <dbReference type="EMBL" id="MCY1595471.1"/>
    </source>
</evidence>
<sequence length="108" mass="12420">MYKQIFNKSDGTPKLIDTDYFDTEQYTDIQPPNGLYEPIHFNGSEWVGVSQKEWLMKRPKPEPIEPDPIEKVAANLQKQLTKSNIAQNQLQKQNAQMMLEIAKLKGGN</sequence>
<dbReference type="AlphaFoldDB" id="A0A9Q4D5K7"/>
<dbReference type="EMBL" id="JANSKX010000032">
    <property type="protein sequence ID" value="MCY1595471.1"/>
    <property type="molecule type" value="Genomic_DNA"/>
</dbReference>
<dbReference type="RefSeq" id="WP_268218491.1">
    <property type="nucleotide sequence ID" value="NZ_JANSKX010000032.1"/>
</dbReference>
<accession>A0A9Q4D5K7</accession>
<name>A0A9Q4D5K7_9STAP</name>
<organism evidence="1 2">
    <name type="scientific">Staphylococcus pettenkoferi</name>
    <dbReference type="NCBI Taxonomy" id="170573"/>
    <lineage>
        <taxon>Bacteria</taxon>
        <taxon>Bacillati</taxon>
        <taxon>Bacillota</taxon>
        <taxon>Bacilli</taxon>
        <taxon>Bacillales</taxon>
        <taxon>Staphylococcaceae</taxon>
        <taxon>Staphylococcus</taxon>
    </lineage>
</organism>
<reference evidence="1" key="1">
    <citation type="journal article" date="2022" name="Int. J. Mol. Sci.">
        <title>Phenotypic and genotypic virulence characterisation of Staphylococcus pettenkoferi strains isolated from human bloodstream and diabetic foot infections.</title>
        <authorList>
            <person name="Magnan C."/>
        </authorList>
    </citation>
    <scope>NUCLEOTIDE SEQUENCE</scope>
    <source>
        <strain evidence="1">NSP020P</strain>
    </source>
</reference>
<protein>
    <submittedName>
        <fullName evidence="1">Uncharacterized protein</fullName>
    </submittedName>
</protein>
<proteinExistence type="predicted"/>
<dbReference type="Proteomes" id="UP001081438">
    <property type="component" value="Unassembled WGS sequence"/>
</dbReference>